<keyword evidence="4" id="KW-1185">Reference proteome</keyword>
<organism evidence="3 4">
    <name type="scientific">Hypsibius exemplaris</name>
    <name type="common">Freshwater tardigrade</name>
    <dbReference type="NCBI Taxonomy" id="2072580"/>
    <lineage>
        <taxon>Eukaryota</taxon>
        <taxon>Metazoa</taxon>
        <taxon>Ecdysozoa</taxon>
        <taxon>Tardigrada</taxon>
        <taxon>Eutardigrada</taxon>
        <taxon>Parachela</taxon>
        <taxon>Hypsibioidea</taxon>
        <taxon>Hypsibiidae</taxon>
        <taxon>Hypsibius</taxon>
    </lineage>
</organism>
<gene>
    <name evidence="3" type="ORF">BV898_10816</name>
</gene>
<dbReference type="EMBL" id="MTYJ01000095">
    <property type="protein sequence ID" value="OQV15057.1"/>
    <property type="molecule type" value="Genomic_DNA"/>
</dbReference>
<evidence type="ECO:0000256" key="1">
    <source>
        <dbReference type="SAM" id="MobiDB-lite"/>
    </source>
</evidence>
<evidence type="ECO:0000256" key="2">
    <source>
        <dbReference type="SAM" id="SignalP"/>
    </source>
</evidence>
<feature type="compositionally biased region" description="Polar residues" evidence="1">
    <location>
        <begin position="135"/>
        <end position="147"/>
    </location>
</feature>
<protein>
    <submittedName>
        <fullName evidence="3">Uncharacterized protein</fullName>
    </submittedName>
</protein>
<dbReference type="OrthoDB" id="2447511at2759"/>
<comment type="caution">
    <text evidence="3">The sequence shown here is derived from an EMBL/GenBank/DDBJ whole genome shotgun (WGS) entry which is preliminary data.</text>
</comment>
<feature type="region of interest" description="Disordered" evidence="1">
    <location>
        <begin position="130"/>
        <end position="149"/>
    </location>
</feature>
<name>A0A1W0WIR2_HYPEX</name>
<keyword evidence="2" id="KW-0732">Signal</keyword>
<sequence>MATVLSAVGFMTWPCLIFCLLVSSPLFLKPSSACCSLDGKVCGGRLGRRCFERLDYDLDSNPNILYTCQKNVEPVLLRKCPAECQQDPDDSDNDFCAPGMTGEGVTTSTTVKRGATNRRTTSRSIFPTTKRKTAATANGRSRPTTSEPPLRIDIFWPDLEVLQEPPDGFDLIDLKSVSSDEPWPLNVLTYPFCVDGVVLKSEPGRRSVICVTHTTKLSANVIVTRGTKCDMEFCTLEGQKEEAATLVQRVREASSRTAQLVQGMNPECLNFRNQELFSHCIRCITTPDVTRVTENNVQYLATTMRVSDGEESCEDRNWDYGIILTTATNPNCFVIREFASGLVCGICFKGSGGARAASETQTINLHLSNCLISPPHAG</sequence>
<dbReference type="AlphaFoldDB" id="A0A1W0WIR2"/>
<feature type="chain" id="PRO_5013161989" evidence="2">
    <location>
        <begin position="34"/>
        <end position="378"/>
    </location>
</feature>
<evidence type="ECO:0000313" key="4">
    <source>
        <dbReference type="Proteomes" id="UP000192578"/>
    </source>
</evidence>
<dbReference type="Proteomes" id="UP000192578">
    <property type="component" value="Unassembled WGS sequence"/>
</dbReference>
<proteinExistence type="predicted"/>
<reference evidence="4" key="1">
    <citation type="submission" date="2017-01" db="EMBL/GenBank/DDBJ databases">
        <title>Comparative genomics of anhydrobiosis in the tardigrade Hypsibius dujardini.</title>
        <authorList>
            <person name="Yoshida Y."/>
            <person name="Koutsovoulos G."/>
            <person name="Laetsch D."/>
            <person name="Stevens L."/>
            <person name="Kumar S."/>
            <person name="Horikawa D."/>
            <person name="Ishino K."/>
            <person name="Komine S."/>
            <person name="Tomita M."/>
            <person name="Blaxter M."/>
            <person name="Arakawa K."/>
        </authorList>
    </citation>
    <scope>NUCLEOTIDE SEQUENCE [LARGE SCALE GENOMIC DNA]</scope>
    <source>
        <strain evidence="4">Z151</strain>
    </source>
</reference>
<feature type="signal peptide" evidence="2">
    <location>
        <begin position="1"/>
        <end position="33"/>
    </location>
</feature>
<accession>A0A1W0WIR2</accession>
<evidence type="ECO:0000313" key="3">
    <source>
        <dbReference type="EMBL" id="OQV15057.1"/>
    </source>
</evidence>